<dbReference type="Proteomes" id="UP000220133">
    <property type="component" value="Chromosome"/>
</dbReference>
<reference evidence="2 3" key="1">
    <citation type="submission" date="2017-10" db="EMBL/GenBank/DDBJ databases">
        <title>Paenichitinophaga pekingensis gen. nov., sp. nov., isolated from activated sludge.</title>
        <authorList>
            <person name="Jin D."/>
            <person name="Kong X."/>
            <person name="Deng Y."/>
            <person name="Bai Z."/>
        </authorList>
    </citation>
    <scope>NUCLEOTIDE SEQUENCE [LARGE SCALE GENOMIC DNA]</scope>
    <source>
        <strain evidence="2 3">13</strain>
    </source>
</reference>
<dbReference type="SUPFAM" id="SSF55166">
    <property type="entry name" value="Hedgehog/DD-peptidase"/>
    <property type="match status" value="1"/>
</dbReference>
<dbReference type="Gene3D" id="3.30.1380.10">
    <property type="match status" value="1"/>
</dbReference>
<dbReference type="RefSeq" id="WP_098192803.1">
    <property type="nucleotide sequence ID" value="NZ_CP023777.1"/>
</dbReference>
<dbReference type="GO" id="GO:0008233">
    <property type="term" value="F:peptidase activity"/>
    <property type="evidence" value="ECO:0007669"/>
    <property type="project" value="InterPro"/>
</dbReference>
<proteinExistence type="predicted"/>
<dbReference type="InterPro" id="IPR009045">
    <property type="entry name" value="Zn_M74/Hedgehog-like"/>
</dbReference>
<dbReference type="AlphaFoldDB" id="A0A291QR71"/>
<protein>
    <recommendedName>
        <fullName evidence="1">Peptidase M15C domain-containing protein</fullName>
    </recommendedName>
</protein>
<dbReference type="Pfam" id="PF13539">
    <property type="entry name" value="Peptidase_M15_4"/>
    <property type="match status" value="1"/>
</dbReference>
<name>A0A291QR71_9BACT</name>
<sequence length="204" mass="23039">MTYDRDPKYLHPHIRLHLDSILSAIQNKLPAGHTAKVVSAYRTPEDQFIIYKKGRTFQGGKWVKTGAVYTNIDGYTRLSRHNYLPCLAIDIGLFEGNTYLGNSNLYKYVKQGTQFQMDWGGNWNSFKDLPHLEVPGNILKPSIEKNIALIWQKYLLIDGYYTAALDGIFGPKSIAALEAATGINARNKAAWDKLFAKYGPPENL</sequence>
<evidence type="ECO:0000313" key="2">
    <source>
        <dbReference type="EMBL" id="ATL46415.1"/>
    </source>
</evidence>
<accession>A0A291QR71</accession>
<gene>
    <name evidence="2" type="ORF">COR50_04065</name>
</gene>
<organism evidence="2 3">
    <name type="scientific">Chitinophaga caeni</name>
    <dbReference type="NCBI Taxonomy" id="2029983"/>
    <lineage>
        <taxon>Bacteria</taxon>
        <taxon>Pseudomonadati</taxon>
        <taxon>Bacteroidota</taxon>
        <taxon>Chitinophagia</taxon>
        <taxon>Chitinophagales</taxon>
        <taxon>Chitinophagaceae</taxon>
        <taxon>Chitinophaga</taxon>
    </lineage>
</organism>
<dbReference type="OrthoDB" id="9799970at2"/>
<evidence type="ECO:0000259" key="1">
    <source>
        <dbReference type="Pfam" id="PF13539"/>
    </source>
</evidence>
<dbReference type="InterPro" id="IPR039561">
    <property type="entry name" value="Peptidase_M15C"/>
</dbReference>
<dbReference type="KEGG" id="cbae:COR50_04065"/>
<dbReference type="EMBL" id="CP023777">
    <property type="protein sequence ID" value="ATL46415.1"/>
    <property type="molecule type" value="Genomic_DNA"/>
</dbReference>
<feature type="domain" description="Peptidase M15C" evidence="1">
    <location>
        <begin position="76"/>
        <end position="134"/>
    </location>
</feature>
<evidence type="ECO:0000313" key="3">
    <source>
        <dbReference type="Proteomes" id="UP000220133"/>
    </source>
</evidence>
<dbReference type="CDD" id="cd14845">
    <property type="entry name" value="L-Ala-D-Glu_peptidase_like"/>
    <property type="match status" value="1"/>
</dbReference>
<keyword evidence="3" id="KW-1185">Reference proteome</keyword>